<keyword evidence="3" id="KW-0732">Signal</keyword>
<dbReference type="Proteomes" id="UP000007635">
    <property type="component" value="Chromosome X"/>
</dbReference>
<comment type="subcellular location">
    <subcellularLocation>
        <location evidence="1">Secreted</location>
    </subcellularLocation>
</comment>
<keyword evidence="6" id="KW-1185">Reference proteome</keyword>
<evidence type="ECO:0000313" key="6">
    <source>
        <dbReference type="Proteomes" id="UP000007635"/>
    </source>
</evidence>
<reference evidence="5" key="3">
    <citation type="submission" date="2025-09" db="UniProtKB">
        <authorList>
            <consortium name="Ensembl"/>
        </authorList>
    </citation>
    <scope>IDENTIFICATION</scope>
</reference>
<keyword evidence="4" id="KW-0325">Glycoprotein</keyword>
<evidence type="ECO:0000256" key="1">
    <source>
        <dbReference type="ARBA" id="ARBA00004613"/>
    </source>
</evidence>
<name>G3P625_GASAC</name>
<dbReference type="InterPro" id="IPR012674">
    <property type="entry name" value="Calycin"/>
</dbReference>
<dbReference type="Bgee" id="ENSGACG00000009883">
    <property type="expression patterns" value="Expressed in liver and 4 other cell types or tissues"/>
</dbReference>
<dbReference type="PANTHER" id="PTHR11967">
    <property type="entry name" value="ALPHA-1-ACID GLYCOPROTEIN"/>
    <property type="match status" value="1"/>
</dbReference>
<dbReference type="GeneTree" id="ENSGT00400000024810"/>
<protein>
    <submittedName>
        <fullName evidence="5">Uncharacterized protein</fullName>
    </submittedName>
</protein>
<evidence type="ECO:0000313" key="5">
    <source>
        <dbReference type="Ensembl" id="ENSGACP00000013048.2"/>
    </source>
</evidence>
<accession>G3P625</accession>
<proteinExistence type="predicted"/>
<organism evidence="5 6">
    <name type="scientific">Gasterosteus aculeatus aculeatus</name>
    <name type="common">three-spined stickleback</name>
    <dbReference type="NCBI Taxonomy" id="481459"/>
    <lineage>
        <taxon>Eukaryota</taxon>
        <taxon>Metazoa</taxon>
        <taxon>Chordata</taxon>
        <taxon>Craniata</taxon>
        <taxon>Vertebrata</taxon>
        <taxon>Euteleostomi</taxon>
        <taxon>Actinopterygii</taxon>
        <taxon>Neopterygii</taxon>
        <taxon>Teleostei</taxon>
        <taxon>Neoteleostei</taxon>
        <taxon>Acanthomorphata</taxon>
        <taxon>Eupercaria</taxon>
        <taxon>Perciformes</taxon>
        <taxon>Cottioidei</taxon>
        <taxon>Gasterosteales</taxon>
        <taxon>Gasterosteidae</taxon>
        <taxon>Gasterosteus</taxon>
    </lineage>
</organism>
<evidence type="ECO:0000256" key="3">
    <source>
        <dbReference type="ARBA" id="ARBA00022729"/>
    </source>
</evidence>
<reference evidence="5" key="2">
    <citation type="submission" date="2025-08" db="UniProtKB">
        <authorList>
            <consortium name="Ensembl"/>
        </authorList>
    </citation>
    <scope>IDENTIFICATION</scope>
</reference>
<evidence type="ECO:0000256" key="4">
    <source>
        <dbReference type="ARBA" id="ARBA00023180"/>
    </source>
</evidence>
<keyword evidence="2" id="KW-0964">Secreted</keyword>
<dbReference type="AlphaFoldDB" id="G3P625"/>
<dbReference type="Ensembl" id="ENSGACT00000013073.2">
    <property type="protein sequence ID" value="ENSGACP00000013048.2"/>
    <property type="gene ID" value="ENSGACG00000029602.1"/>
</dbReference>
<sequence length="257" mass="28616">MNHQLSLLLGSKTLKDKYTQATNRDVTRCTLITWSTMNLWLGLHLLLAGLLLSGAAPTPEECRPLITPLSLADPTVMYGRTNLMLGYTDKEILNNILRKTQSLWSTISQSPSSPNTHILFQHNRINGTCLLSKVNLTIDGNTGSSSQLNSTSVVQILPGLEGFLVFSFESTIRDLDKIVRMVNIVGNDTAEEFNVRALYLMARETTLKDSDREHFRKQASCLGFSREPDFTHNPDNAFCAEGEGLMIFDTTSMNISK</sequence>
<dbReference type="GO" id="GO:0005576">
    <property type="term" value="C:extracellular region"/>
    <property type="evidence" value="ECO:0007669"/>
    <property type="project" value="UniProtKB-SubCell"/>
</dbReference>
<dbReference type="PANTHER" id="PTHR11967:SF2">
    <property type="entry name" value="ALPHA-1-ACID GLYCOPROTEIN 1"/>
    <property type="match status" value="1"/>
</dbReference>
<reference evidence="5 6" key="1">
    <citation type="journal article" date="2021" name="G3 (Bethesda)">
        <title>Improved contiguity of the threespine stickleback genome using long-read sequencing.</title>
        <authorList>
            <person name="Nath S."/>
            <person name="Shaw D.E."/>
            <person name="White M.A."/>
        </authorList>
    </citation>
    <scope>NUCLEOTIDE SEQUENCE [LARGE SCALE GENOMIC DNA]</scope>
    <source>
        <strain evidence="5 6">Lake Benthic</strain>
    </source>
</reference>
<evidence type="ECO:0000256" key="2">
    <source>
        <dbReference type="ARBA" id="ARBA00022525"/>
    </source>
</evidence>
<dbReference type="SUPFAM" id="SSF50814">
    <property type="entry name" value="Lipocalins"/>
    <property type="match status" value="1"/>
</dbReference>
<dbReference type="Gene3D" id="2.40.128.20">
    <property type="match status" value="1"/>
</dbReference>